<dbReference type="SUPFAM" id="SSF51905">
    <property type="entry name" value="FAD/NAD(P)-binding domain"/>
    <property type="match status" value="1"/>
</dbReference>
<dbReference type="InterPro" id="IPR036188">
    <property type="entry name" value="FAD/NAD-bd_sf"/>
</dbReference>
<reference evidence="6 7" key="1">
    <citation type="submission" date="2022-12" db="EMBL/GenBank/DDBJ databases">
        <title>Chitinophagaceae gen. sp. nov., a new member of the family Chitinophagaceae, isolated from soil in a chemical factory.</title>
        <authorList>
            <person name="Ke Z."/>
        </authorList>
    </citation>
    <scope>NUCLEOTIDE SEQUENCE [LARGE SCALE GENOMIC DNA]</scope>
    <source>
        <strain evidence="6 7">LY-5</strain>
    </source>
</reference>
<proteinExistence type="predicted"/>
<sequence>MSEQVFVIGGGAAGFFCAINIKLLDPSKTVTIYEKTNKTLQKVKISGGGRCNVTHACFSISDMIKNYPRGDKFLKKAFHHFFTTDTVAWFKHQGVELVSENDGRMFPVTNSSQTIIDCLIGLADKLGVKIVMNTIVQSFKKIDNVWEVQLYDTTGRETYSKTTEALCISCGGFPKIEQFDWIEKSTGHTIIPPIPSLFTFNLPDHPIKNLMGVAVPHVKVKIEGLKAVTEGPLLITHWGVSGPAILKMSAIAARDLHQQNYHFNATINWLPAFNEESLRTHILEYRQQKGTQKVVNAHFINLPARLMSFLLLYSGIDEDQKWATLPAAQQNLLIKNLCSFRIEAKGKTTFKEEFVTAGGIDLKEVDSATMESKLVKGLYFAGEILDIDGVTGGFNFQNAWTTGYIAAKGIIGGEK</sequence>
<dbReference type="EMBL" id="JAQGEF010000007">
    <property type="protein sequence ID" value="MDA3614778.1"/>
    <property type="molecule type" value="Genomic_DNA"/>
</dbReference>
<dbReference type="Gene3D" id="1.10.8.260">
    <property type="entry name" value="HI0933 insert domain-like"/>
    <property type="match status" value="1"/>
</dbReference>
<evidence type="ECO:0000256" key="3">
    <source>
        <dbReference type="ARBA" id="ARBA00022827"/>
    </source>
</evidence>
<dbReference type="RefSeq" id="WP_407031102.1">
    <property type="nucleotide sequence ID" value="NZ_JAQGEF010000007.1"/>
</dbReference>
<dbReference type="Gene3D" id="3.50.50.60">
    <property type="entry name" value="FAD/NAD(P)-binding domain"/>
    <property type="match status" value="1"/>
</dbReference>
<name>A0ABT4UIX0_9BACT</name>
<dbReference type="Gene3D" id="2.40.30.10">
    <property type="entry name" value="Translation factors"/>
    <property type="match status" value="1"/>
</dbReference>
<keyword evidence="7" id="KW-1185">Reference proteome</keyword>
<feature type="domain" description="RsdA/BaiN/AoA(So)-like insert" evidence="5">
    <location>
        <begin position="195"/>
        <end position="355"/>
    </location>
</feature>
<dbReference type="InterPro" id="IPR023166">
    <property type="entry name" value="BaiN-like_dom_sf"/>
</dbReference>
<dbReference type="PANTHER" id="PTHR42887">
    <property type="entry name" value="OS12G0638800 PROTEIN"/>
    <property type="match status" value="1"/>
</dbReference>
<dbReference type="Proteomes" id="UP001210231">
    <property type="component" value="Unassembled WGS sequence"/>
</dbReference>
<dbReference type="SUPFAM" id="SSF160996">
    <property type="entry name" value="HI0933 insert domain-like"/>
    <property type="match status" value="1"/>
</dbReference>
<dbReference type="InterPro" id="IPR004792">
    <property type="entry name" value="BaiN-like"/>
</dbReference>
<feature type="domain" description="RsdA/BaiN/AoA(So)-like Rossmann fold-like" evidence="4">
    <location>
        <begin position="4"/>
        <end position="408"/>
    </location>
</feature>
<evidence type="ECO:0000259" key="5">
    <source>
        <dbReference type="Pfam" id="PF22780"/>
    </source>
</evidence>
<dbReference type="PANTHER" id="PTHR42887:SF2">
    <property type="entry name" value="OS12G0638800 PROTEIN"/>
    <property type="match status" value="1"/>
</dbReference>
<protein>
    <submittedName>
        <fullName evidence="6">NAD(P)/FAD-dependent oxidoreductase</fullName>
    </submittedName>
</protein>
<gene>
    <name evidence="6" type="ORF">O3P16_08155</name>
</gene>
<evidence type="ECO:0000259" key="4">
    <source>
        <dbReference type="Pfam" id="PF03486"/>
    </source>
</evidence>
<comment type="cofactor">
    <cofactor evidence="1">
        <name>FAD</name>
        <dbReference type="ChEBI" id="CHEBI:57692"/>
    </cofactor>
</comment>
<dbReference type="Pfam" id="PF03486">
    <property type="entry name" value="HI0933_like"/>
    <property type="match status" value="1"/>
</dbReference>
<accession>A0ABT4UIX0</accession>
<dbReference type="Pfam" id="PF22780">
    <property type="entry name" value="HI0933_like_1st"/>
    <property type="match status" value="1"/>
</dbReference>
<dbReference type="NCBIfam" id="TIGR00275">
    <property type="entry name" value="aminoacetone oxidase family FAD-binding enzyme"/>
    <property type="match status" value="1"/>
</dbReference>
<dbReference type="InterPro" id="IPR057661">
    <property type="entry name" value="RsdA/BaiN/AoA(So)_Rossmann"/>
</dbReference>
<evidence type="ECO:0000313" key="6">
    <source>
        <dbReference type="EMBL" id="MDA3614778.1"/>
    </source>
</evidence>
<keyword evidence="3" id="KW-0274">FAD</keyword>
<evidence type="ECO:0000256" key="1">
    <source>
        <dbReference type="ARBA" id="ARBA00001974"/>
    </source>
</evidence>
<organism evidence="6 7">
    <name type="scientific">Polluticaenibacter yanchengensis</name>
    <dbReference type="NCBI Taxonomy" id="3014562"/>
    <lineage>
        <taxon>Bacteria</taxon>
        <taxon>Pseudomonadati</taxon>
        <taxon>Bacteroidota</taxon>
        <taxon>Chitinophagia</taxon>
        <taxon>Chitinophagales</taxon>
        <taxon>Chitinophagaceae</taxon>
        <taxon>Polluticaenibacter</taxon>
    </lineage>
</organism>
<dbReference type="InterPro" id="IPR055178">
    <property type="entry name" value="RsdA/BaiN/AoA(So)-like_dom"/>
</dbReference>
<keyword evidence="2" id="KW-0285">Flavoprotein</keyword>
<evidence type="ECO:0000256" key="2">
    <source>
        <dbReference type="ARBA" id="ARBA00022630"/>
    </source>
</evidence>
<evidence type="ECO:0000313" key="7">
    <source>
        <dbReference type="Proteomes" id="UP001210231"/>
    </source>
</evidence>
<comment type="caution">
    <text evidence="6">The sequence shown here is derived from an EMBL/GenBank/DDBJ whole genome shotgun (WGS) entry which is preliminary data.</text>
</comment>